<evidence type="ECO:0000256" key="4">
    <source>
        <dbReference type="PIRSR" id="PIRSR036894-2"/>
    </source>
</evidence>
<evidence type="ECO:0000313" key="7">
    <source>
        <dbReference type="Proteomes" id="UP000063919"/>
    </source>
</evidence>
<evidence type="ECO:0000259" key="5">
    <source>
        <dbReference type="Pfam" id="PF20511"/>
    </source>
</evidence>
<dbReference type="AlphaFoldDB" id="A0A0M4JWX0"/>
<dbReference type="PATRIC" id="fig|362837.3.peg.624"/>
<organism evidence="6 7">
    <name type="scientific">Spiroplasma cantharicola</name>
    <dbReference type="NCBI Taxonomy" id="362837"/>
    <lineage>
        <taxon>Bacteria</taxon>
        <taxon>Bacillati</taxon>
        <taxon>Mycoplasmatota</taxon>
        <taxon>Mollicutes</taxon>
        <taxon>Entomoplasmatales</taxon>
        <taxon>Spiroplasmataceae</taxon>
        <taxon>Spiroplasma</taxon>
    </lineage>
</organism>
<dbReference type="RefSeq" id="WP_053946275.1">
    <property type="nucleotide sequence ID" value="NZ_CP012622.1"/>
</dbReference>
<dbReference type="PANTHER" id="PTHR42742:SF3">
    <property type="entry name" value="FRUCTOKINASE"/>
    <property type="match status" value="1"/>
</dbReference>
<reference evidence="6 7" key="1">
    <citation type="journal article" date="2015" name="Genome Announc.">
        <title>Complete Genome Sequence of Spiroplasma cantharicola CC-1T (DSM 21588), a Bacterium Isolated from Soldier Beetle (Cantharis carolinus).</title>
        <authorList>
            <person name="Lo W.S."/>
            <person name="Liu P.Y."/>
            <person name="Kuo C.H."/>
        </authorList>
    </citation>
    <scope>NUCLEOTIDE SEQUENCE [LARGE SCALE GENOMIC DNA]</scope>
    <source>
        <strain evidence="6 7">CC-1</strain>
    </source>
</reference>
<feature type="binding site" evidence="3">
    <location>
        <position position="93"/>
    </location>
    <ligand>
        <name>Zn(2+)</name>
        <dbReference type="ChEBI" id="CHEBI:29105"/>
    </ligand>
</feature>
<dbReference type="Pfam" id="PF20511">
    <property type="entry name" value="PMI_typeI_cat"/>
    <property type="match status" value="1"/>
</dbReference>
<keyword evidence="2 3" id="KW-0862">Zinc</keyword>
<gene>
    <name evidence="6" type="primary">manA</name>
    <name evidence="6" type="ORF">SCANT_v1c06110</name>
</gene>
<keyword evidence="7" id="KW-1185">Reference proteome</keyword>
<sequence>MTNKIIKIKPFFSKRIWGGNKLKEYGFNIPSNDIGEAWLISAHENGMSLLEDNTTFKDFFEKNRDKFGISNGLDFPLLSKIITANDYLSVQVHPNDQYAKVHHNSLGKPESWYVIDCPKDAKLIYGHKANNLDSFKQLMQEGNWKDLLKEVEVKKGDFLYVEPGKIHAITPGVVVYELQRSSDITYRLYDYDRVDDKGNPRELHIKESLDNLSIPDSKDIILRKQDNLKFNCEFFSFEKNKIEFGKAFIWKKPENIKWYQLTILNGNCTINNINFKMGESAICIDNLKELEIIGKCEIIISWT</sequence>
<name>A0A0M4JWX0_9MOLU</name>
<evidence type="ECO:0000256" key="1">
    <source>
        <dbReference type="ARBA" id="ARBA00022723"/>
    </source>
</evidence>
<proteinExistence type="predicted"/>
<evidence type="ECO:0000313" key="6">
    <source>
        <dbReference type="EMBL" id="ALD66517.1"/>
    </source>
</evidence>
<dbReference type="EMBL" id="CP012622">
    <property type="protein sequence ID" value="ALD66517.1"/>
    <property type="molecule type" value="Genomic_DNA"/>
</dbReference>
<dbReference type="InterPro" id="IPR051804">
    <property type="entry name" value="Carb_Metab_Reg_Kinase/Isom"/>
</dbReference>
<accession>A0A0M4JWX0</accession>
<dbReference type="GO" id="GO:0005975">
    <property type="term" value="P:carbohydrate metabolic process"/>
    <property type="evidence" value="ECO:0007669"/>
    <property type="project" value="InterPro"/>
</dbReference>
<feature type="binding site" evidence="3">
    <location>
        <position position="167"/>
    </location>
    <ligand>
        <name>Zn(2+)</name>
        <dbReference type="ChEBI" id="CHEBI:29105"/>
    </ligand>
</feature>
<feature type="active site" evidence="4">
    <location>
        <position position="187"/>
    </location>
</feature>
<evidence type="ECO:0000256" key="2">
    <source>
        <dbReference type="ARBA" id="ARBA00022833"/>
    </source>
</evidence>
<dbReference type="KEGG" id="scj:SCANT_v1c06110"/>
<dbReference type="CDD" id="cd07010">
    <property type="entry name" value="cupin_PMI_type_I_N_bac"/>
    <property type="match status" value="1"/>
</dbReference>
<keyword evidence="1 3" id="KW-0479">Metal-binding</keyword>
<keyword evidence="6" id="KW-0413">Isomerase</keyword>
<feature type="binding site" evidence="3">
    <location>
        <position position="110"/>
    </location>
    <ligand>
        <name>Zn(2+)</name>
        <dbReference type="ChEBI" id="CHEBI:29105"/>
    </ligand>
</feature>
<dbReference type="SUPFAM" id="SSF51182">
    <property type="entry name" value="RmlC-like cupins"/>
    <property type="match status" value="1"/>
</dbReference>
<dbReference type="GO" id="GO:0004476">
    <property type="term" value="F:mannose-6-phosphate isomerase activity"/>
    <property type="evidence" value="ECO:0007669"/>
    <property type="project" value="InterPro"/>
</dbReference>
<dbReference type="PIRSF" id="PIRSF036894">
    <property type="entry name" value="PMI_Firm_short"/>
    <property type="match status" value="1"/>
</dbReference>
<comment type="cofactor">
    <cofactor evidence="3">
        <name>Zn(2+)</name>
        <dbReference type="ChEBI" id="CHEBI:29105"/>
    </cofactor>
    <text evidence="3">Binds 1 zinc ion per subunit.</text>
</comment>
<dbReference type="InterPro" id="IPR014710">
    <property type="entry name" value="RmlC-like_jellyroll"/>
</dbReference>
<dbReference type="InterPro" id="IPR046457">
    <property type="entry name" value="PMI_typeI_cat"/>
</dbReference>
<dbReference type="PANTHER" id="PTHR42742">
    <property type="entry name" value="TRANSCRIPTIONAL REPRESSOR MPRA"/>
    <property type="match status" value="1"/>
</dbReference>
<protein>
    <submittedName>
        <fullName evidence="6">Mannose-6-phosphate isomerase</fullName>
    </submittedName>
</protein>
<dbReference type="STRING" id="362837.SCANT_v1c06110"/>
<dbReference type="InterPro" id="IPR014628">
    <property type="entry name" value="Man6P_isomerase_Firm_short"/>
</dbReference>
<dbReference type="Proteomes" id="UP000063919">
    <property type="component" value="Chromosome"/>
</dbReference>
<dbReference type="Gene3D" id="2.60.120.10">
    <property type="entry name" value="Jelly Rolls"/>
    <property type="match status" value="2"/>
</dbReference>
<dbReference type="InterPro" id="IPR011051">
    <property type="entry name" value="RmlC_Cupin_sf"/>
</dbReference>
<evidence type="ECO:0000256" key="3">
    <source>
        <dbReference type="PIRSR" id="PIRSR036894-1"/>
    </source>
</evidence>
<dbReference type="GO" id="GO:0008270">
    <property type="term" value="F:zinc ion binding"/>
    <property type="evidence" value="ECO:0007669"/>
    <property type="project" value="InterPro"/>
</dbReference>
<dbReference type="OrthoDB" id="9808275at2"/>
<feature type="domain" description="Phosphomannose isomerase type I catalytic" evidence="5">
    <location>
        <begin position="6"/>
        <end position="104"/>
    </location>
</feature>